<dbReference type="EMBL" id="PITJ01001457">
    <property type="protein sequence ID" value="TBT99123.1"/>
    <property type="molecule type" value="Genomic_DNA"/>
</dbReference>
<evidence type="ECO:0000259" key="4">
    <source>
        <dbReference type="PROSITE" id="PS51186"/>
    </source>
</evidence>
<sequence>MDVTYSSLTNYMDLKQIYMLFCETLSEPYSYFTFVSFYIKYRKFCFVAYSDNKIVGAIICKLENDESGYMGMLAVDKKYRRVGIGKCLTQMAVNNFKENGIYLIYLETEAVNYISLNFYEKIGCRKVMFIENYYLNLNDAYRLCLDNRKI</sequence>
<dbReference type="InterPro" id="IPR044542">
    <property type="entry name" value="NAA30-like"/>
</dbReference>
<reference evidence="6 7" key="1">
    <citation type="submission" date="2017-12" db="EMBL/GenBank/DDBJ databases">
        <authorList>
            <person name="Pombert J.-F."/>
            <person name="Haag K.L."/>
            <person name="Ebert D."/>
        </authorList>
    </citation>
    <scope>NUCLEOTIDE SEQUENCE [LARGE SCALE GENOMIC DNA]</scope>
    <source>
        <strain evidence="6">FI-OER-3-3</strain>
    </source>
</reference>
<dbReference type="CDD" id="cd04301">
    <property type="entry name" value="NAT_SF"/>
    <property type="match status" value="1"/>
</dbReference>
<name>A0A4Q9KW66_9MICR</name>
<evidence type="ECO:0000256" key="1">
    <source>
        <dbReference type="ARBA" id="ARBA00022679"/>
    </source>
</evidence>
<dbReference type="PANTHER" id="PTHR45896">
    <property type="entry name" value="N-ALPHA-ACETYLTRANSFERASE 30"/>
    <property type="match status" value="1"/>
</dbReference>
<evidence type="ECO:0000256" key="2">
    <source>
        <dbReference type="ARBA" id="ARBA00023315"/>
    </source>
</evidence>
<dbReference type="Pfam" id="PF00583">
    <property type="entry name" value="Acetyltransf_1"/>
    <property type="match status" value="1"/>
</dbReference>
<accession>A0A4Q9KW66</accession>
<dbReference type="Gene3D" id="3.40.630.30">
    <property type="match status" value="1"/>
</dbReference>
<comment type="similarity">
    <text evidence="3">Belongs to the acetyltransferase family. MAK3 subfamily.</text>
</comment>
<dbReference type="GO" id="GO:0004596">
    <property type="term" value="F:protein-N-terminal amino-acid acetyltransferase activity"/>
    <property type="evidence" value="ECO:0007669"/>
    <property type="project" value="InterPro"/>
</dbReference>
<dbReference type="VEuPathDB" id="MicrosporidiaDB:CWI37_2141p0010"/>
<evidence type="ECO:0000256" key="3">
    <source>
        <dbReference type="ARBA" id="ARBA00024025"/>
    </source>
</evidence>
<keyword evidence="2" id="KW-0012">Acyltransferase</keyword>
<dbReference type="GO" id="GO:0031417">
    <property type="term" value="C:NatC complex"/>
    <property type="evidence" value="ECO:0007669"/>
    <property type="project" value="TreeGrafter"/>
</dbReference>
<dbReference type="SUPFAM" id="SSF55729">
    <property type="entry name" value="Acyl-CoA N-acyltransferases (Nat)"/>
    <property type="match status" value="1"/>
</dbReference>
<dbReference type="Proteomes" id="UP000292362">
    <property type="component" value="Unassembled WGS sequence"/>
</dbReference>
<protein>
    <submittedName>
        <fullName evidence="6">N-alpha-acetyltransferase</fullName>
    </submittedName>
</protein>
<proteinExistence type="inferred from homology"/>
<dbReference type="PROSITE" id="PS51186">
    <property type="entry name" value="GNAT"/>
    <property type="match status" value="1"/>
</dbReference>
<gene>
    <name evidence="6" type="ORF">CWI37_1457p0010</name>
    <name evidence="5" type="ORF">CWI37_2141p0010</name>
</gene>
<dbReference type="InterPro" id="IPR000182">
    <property type="entry name" value="GNAT_dom"/>
</dbReference>
<evidence type="ECO:0000313" key="7">
    <source>
        <dbReference type="Proteomes" id="UP000292362"/>
    </source>
</evidence>
<evidence type="ECO:0000313" key="6">
    <source>
        <dbReference type="EMBL" id="TBT99123.1"/>
    </source>
</evidence>
<evidence type="ECO:0000313" key="5">
    <source>
        <dbReference type="EMBL" id="TBT97666.1"/>
    </source>
</evidence>
<dbReference type="AlphaFoldDB" id="A0A4Q9KW66"/>
<comment type="caution">
    <text evidence="6">The sequence shown here is derived from an EMBL/GenBank/DDBJ whole genome shotgun (WGS) entry which is preliminary data.</text>
</comment>
<organism evidence="6 7">
    <name type="scientific">Hamiltosporidium tvaerminnensis</name>
    <dbReference type="NCBI Taxonomy" id="1176355"/>
    <lineage>
        <taxon>Eukaryota</taxon>
        <taxon>Fungi</taxon>
        <taxon>Fungi incertae sedis</taxon>
        <taxon>Microsporidia</taxon>
        <taxon>Dubosqiidae</taxon>
        <taxon>Hamiltosporidium</taxon>
    </lineage>
</organism>
<dbReference type="InterPro" id="IPR016181">
    <property type="entry name" value="Acyl_CoA_acyltransferase"/>
</dbReference>
<keyword evidence="1 6" id="KW-0808">Transferase</keyword>
<feature type="domain" description="N-acetyltransferase" evidence="4">
    <location>
        <begin position="3"/>
        <end position="148"/>
    </location>
</feature>
<dbReference type="EMBL" id="PITJ01002141">
    <property type="protein sequence ID" value="TBT97666.1"/>
    <property type="molecule type" value="Genomic_DNA"/>
</dbReference>
<dbReference type="VEuPathDB" id="MicrosporidiaDB:CWI37_1457p0010"/>
<dbReference type="PANTHER" id="PTHR45896:SF1">
    <property type="entry name" value="N-ALPHA-ACETYLTRANSFERASE 30"/>
    <property type="match status" value="1"/>
</dbReference>